<accession>A0ABT3RYH5</accession>
<dbReference type="EMBL" id="JAPFQN010000029">
    <property type="protein sequence ID" value="MCX2746185.1"/>
    <property type="molecule type" value="Genomic_DNA"/>
</dbReference>
<protein>
    <recommendedName>
        <fullName evidence="3">C2H2-type domain-containing protein</fullName>
    </recommendedName>
</protein>
<evidence type="ECO:0000313" key="2">
    <source>
        <dbReference type="Proteomes" id="UP001209885"/>
    </source>
</evidence>
<dbReference type="Proteomes" id="UP001209885">
    <property type="component" value="Unassembled WGS sequence"/>
</dbReference>
<reference evidence="1 2" key="1">
    <citation type="submission" date="2022-11" db="EMBL/GenBank/DDBJ databases">
        <title>The characterization of three novel Bacteroidetes species and genomic analysis of their roles in tidal elemental geochemical cycles.</title>
        <authorList>
            <person name="Ma K."/>
        </authorList>
    </citation>
    <scope>NUCLEOTIDE SEQUENCE [LARGE SCALE GENOMIC DNA]</scope>
    <source>
        <strain evidence="1 2">M17</strain>
    </source>
</reference>
<evidence type="ECO:0008006" key="3">
    <source>
        <dbReference type="Google" id="ProtNLM"/>
    </source>
</evidence>
<name>A0ABT3RYH5_9BACT</name>
<comment type="caution">
    <text evidence="1">The sequence shown here is derived from an EMBL/GenBank/DDBJ whole genome shotgun (WGS) entry which is preliminary data.</text>
</comment>
<organism evidence="1 2">
    <name type="scientific">Mangrovivirga halotolerans</name>
    <dbReference type="NCBI Taxonomy" id="2993936"/>
    <lineage>
        <taxon>Bacteria</taxon>
        <taxon>Pseudomonadati</taxon>
        <taxon>Bacteroidota</taxon>
        <taxon>Cytophagia</taxon>
        <taxon>Cytophagales</taxon>
        <taxon>Mangrovivirgaceae</taxon>
        <taxon>Mangrovivirga</taxon>
    </lineage>
</organism>
<proteinExistence type="predicted"/>
<sequence length="228" mass="27047">MTSRDVGLIRKSGLDIINNSQNEDVITLLIAHRDDIYNATRNFDLGGAFATNNRFYEFPIEIIDFHRELILSNNTKCTCDLYFKSYSDFDPNKEGENPTIELFAKGIGDYTNVYGLKCNKCESRFHVSERHYHYGWYQWHPLVHDFNPPKYSTEADNVLKLYVDIIYTALDEKNKQKNELSFHLQNIKYYVNWLKTNEERIYDDIMETWNDIIEKTKSDLNRELKNKV</sequence>
<evidence type="ECO:0000313" key="1">
    <source>
        <dbReference type="EMBL" id="MCX2746185.1"/>
    </source>
</evidence>
<dbReference type="RefSeq" id="WP_266058918.1">
    <property type="nucleotide sequence ID" value="NZ_JAPFQN010000029.1"/>
</dbReference>
<keyword evidence="2" id="KW-1185">Reference proteome</keyword>
<gene>
    <name evidence="1" type="ORF">OO013_20080</name>
</gene>